<dbReference type="Gene3D" id="3.40.50.300">
    <property type="entry name" value="P-loop containing nucleotide triphosphate hydrolases"/>
    <property type="match status" value="1"/>
</dbReference>
<dbReference type="EMBL" id="MK500328">
    <property type="protein sequence ID" value="QBK85864.1"/>
    <property type="molecule type" value="Genomic_DNA"/>
</dbReference>
<keyword evidence="1" id="KW-0418">Kinase</keyword>
<dbReference type="NCBIfam" id="TIGR01549">
    <property type="entry name" value="HAD-SF-IA-v1"/>
    <property type="match status" value="1"/>
</dbReference>
<protein>
    <submittedName>
        <fullName evidence="1">Polynucleotide kinase 3 phosphatase</fullName>
    </submittedName>
</protein>
<dbReference type="InterPro" id="IPR006439">
    <property type="entry name" value="HAD-SF_hydro_IA"/>
</dbReference>
<reference evidence="1" key="1">
    <citation type="journal article" date="2019" name="MBio">
        <title>Virus Genomes from Deep Sea Sediments Expand the Ocean Megavirome and Support Independent Origins of Viral Gigantism.</title>
        <authorList>
            <person name="Backstrom D."/>
            <person name="Yutin N."/>
            <person name="Jorgensen S.L."/>
            <person name="Dharamshi J."/>
            <person name="Homa F."/>
            <person name="Zaremba-Niedwiedzka K."/>
            <person name="Spang A."/>
            <person name="Wolf Y.I."/>
            <person name="Koonin E.V."/>
            <person name="Ettema T.J."/>
        </authorList>
    </citation>
    <scope>NUCLEOTIDE SEQUENCE</scope>
</reference>
<dbReference type="NCBIfam" id="TIGR01662">
    <property type="entry name" value="HAD-SF-IIIA"/>
    <property type="match status" value="1"/>
</dbReference>
<sequence>MEYRYSGNSSDKIAAFDLDYTLLVPKSGNKFPKDRNDAKYLYPEIPKKIDNLRRKGYKTVIFSNQKKTDPEDIFYKVNKFFNLSNTDVFISLQDDHCRKPLPGMFNKFLELNGPVKKMFYVGDAAGRPKDFSDSDVKFALNIGAVFCIPEEYFLEQTFYPPTLKPYPLEFEELEPSKLTLPKQKEKLMILQVGMPGCGKSTLSSKLQSKYDFTVIGNDLTGSLAKSLRMCKSELAKGSSIIIDNTNGSKGTRDKFSDLARQFGYRVWVIVHTIPPECCRYLNKLRAYKNKTKCIPEIAYRVYNKNFEYPSMKDYDFVKEYIPKVDVKELTLYV</sequence>
<dbReference type="InterPro" id="IPR006551">
    <property type="entry name" value="Polynucleotide_phosphatase"/>
</dbReference>
<dbReference type="PANTHER" id="PTHR12083">
    <property type="entry name" value="BIFUNCTIONAL POLYNUCLEOTIDE PHOSPHATASE/KINASE"/>
    <property type="match status" value="1"/>
</dbReference>
<keyword evidence="1" id="KW-0808">Transferase</keyword>
<dbReference type="InterPro" id="IPR013954">
    <property type="entry name" value="PNK3P"/>
</dbReference>
<dbReference type="GO" id="GO:0046404">
    <property type="term" value="F:ATP-dependent polydeoxyribonucleotide 5'-hydroxyl-kinase activity"/>
    <property type="evidence" value="ECO:0007669"/>
    <property type="project" value="TreeGrafter"/>
</dbReference>
<dbReference type="GO" id="GO:0003690">
    <property type="term" value="F:double-stranded DNA binding"/>
    <property type="evidence" value="ECO:0007669"/>
    <property type="project" value="TreeGrafter"/>
</dbReference>
<dbReference type="NCBIfam" id="TIGR01664">
    <property type="entry name" value="DNA-3'-Pase"/>
    <property type="match status" value="1"/>
</dbReference>
<organism evidence="1">
    <name type="scientific">Marseillevirus LCMAC101</name>
    <dbReference type="NCBI Taxonomy" id="2506602"/>
    <lineage>
        <taxon>Viruses</taxon>
        <taxon>Varidnaviria</taxon>
        <taxon>Bamfordvirae</taxon>
        <taxon>Nucleocytoviricota</taxon>
        <taxon>Megaviricetes</taxon>
        <taxon>Pimascovirales</taxon>
        <taxon>Pimascovirales incertae sedis</taxon>
        <taxon>Marseilleviridae</taxon>
    </lineage>
</organism>
<dbReference type="InterPro" id="IPR036412">
    <property type="entry name" value="HAD-like_sf"/>
</dbReference>
<dbReference type="InterPro" id="IPR027417">
    <property type="entry name" value="P-loop_NTPase"/>
</dbReference>
<dbReference type="Pfam" id="PF08645">
    <property type="entry name" value="PNK3P"/>
    <property type="match status" value="1"/>
</dbReference>
<dbReference type="GO" id="GO:0006281">
    <property type="term" value="P:DNA repair"/>
    <property type="evidence" value="ECO:0007669"/>
    <property type="project" value="TreeGrafter"/>
</dbReference>
<dbReference type="Gene3D" id="3.40.50.1000">
    <property type="entry name" value="HAD superfamily/HAD-like"/>
    <property type="match status" value="1"/>
</dbReference>
<gene>
    <name evidence="1" type="ORF">LCMAC101_04590</name>
</gene>
<proteinExistence type="predicted"/>
<dbReference type="SUPFAM" id="SSF52540">
    <property type="entry name" value="P-loop containing nucleoside triphosphate hydrolases"/>
    <property type="match status" value="1"/>
</dbReference>
<dbReference type="InterPro" id="IPR023214">
    <property type="entry name" value="HAD_sf"/>
</dbReference>
<accession>A0A481YTN4</accession>
<evidence type="ECO:0000313" key="1">
    <source>
        <dbReference type="EMBL" id="QBK85864.1"/>
    </source>
</evidence>
<dbReference type="SUPFAM" id="SSF56784">
    <property type="entry name" value="HAD-like"/>
    <property type="match status" value="1"/>
</dbReference>
<dbReference type="InterPro" id="IPR006549">
    <property type="entry name" value="HAD-SF_hydro_IIIA"/>
</dbReference>
<name>A0A481YTN4_9VIRU</name>
<dbReference type="Pfam" id="PF13671">
    <property type="entry name" value="AAA_33"/>
    <property type="match status" value="1"/>
</dbReference>
<dbReference type="GO" id="GO:0046403">
    <property type="term" value="F:polynucleotide 3'-phosphatase activity"/>
    <property type="evidence" value="ECO:0007669"/>
    <property type="project" value="TreeGrafter"/>
</dbReference>
<dbReference type="PANTHER" id="PTHR12083:SF9">
    <property type="entry name" value="BIFUNCTIONAL POLYNUCLEOTIDE PHOSPHATASE_KINASE"/>
    <property type="match status" value="1"/>
</dbReference>